<dbReference type="CDD" id="cd20913">
    <property type="entry name" value="DCAF15-CTD"/>
    <property type="match status" value="1"/>
</dbReference>
<dbReference type="PANTHER" id="PTHR28541:SF1">
    <property type="entry name" value="DDB1- AND CUL4-ASSOCIATED FACTOR 15"/>
    <property type="match status" value="1"/>
</dbReference>
<evidence type="ECO:0000259" key="2">
    <source>
        <dbReference type="Pfam" id="PF14939"/>
    </source>
</evidence>
<protein>
    <recommendedName>
        <fullName evidence="2">DDB1- and CUL4-associated factor 15 WD40 repeat-containing domain-containing protein</fullName>
    </recommendedName>
</protein>
<dbReference type="InterPro" id="IPR047319">
    <property type="entry name" value="DCAF15_C"/>
</dbReference>
<sequence length="944" mass="106604">MADESSSDTASSDTLNDCLSDDSSCKSTEYTVGTQRSNNNKGRNILHKLFTREIRGSLTQHNYATEERLFTEIPSWRRLPLLQVIPKSALQAGHVIMGLTQCGRFLLTYTYNIDVAVPGSLLKYFLHWWAFTPNRASRKVAEVTLFGNYSIYKELVIVIAQWPTERNKLVIHGLCSSFQTQSQPTDKAFVTITTVPSLENCRDCQSIASSYEEDDLAANWDSCVRCNCLQHGLTVHTTYEVISPYPKFRAVVCLNYANHIVVNTGNFLHVLRVDLENMKIKSQVSIEKHDNLLADMEQLDLISVNEAEESKNESDNSTEGKNASLENVLDTTQKCQCTSMIECEDNDDCKMNNKIECDQTSTLSSNQGDCTCDNNKCSSNSSDKGCLCLNSLQCVCDKSSISSIQTEPQAISVRDKILQDFCEDMSQELSISSEVITLVKHPPCSPRSIPQRLPPDLKSHGQSWSINTFTPSSDILKTRNSESSLRKSPQPGASQISSCPKNSPLHSRGVSAPSSPRLMSPPITRSIRHTICRKRNIVSPSSQSQLRTRVSHKLISDAEKAYEFTDETQEACEKLSSFRKRRLADKKYEFCDETDDAENIVPFKHVRDQTKHIGCAIYKKSPTASPNSRRPRMDSEHSESDDFIGPQDVLNDIAVFETSEKNVLRPINQNQLPNSYRDRTSKPISNSVSPLVPKATLQYPSIKCTSHFKRSYIDLDDERASVITDVEDEETGGYASYQCVLPMQVHGADYVQMGMISNAKAEKLNVPCVSIHQMSFDIETFSHHIADWQCKLFKKKYWHCSDYDIEIIDICALSGDIILLLIMKVQTSEQFSPGQCLEDRKQYIAGCKFTWNIDSNEYRITDLLKMKEVKADVMRSEKLSQTIGSSPVPWNPTKLIVPQMRRNIQQPYARCVRFLSNELTLADESITSLRDFDNLIEFYITPFA</sequence>
<feature type="region of interest" description="Disordered" evidence="1">
    <location>
        <begin position="444"/>
        <end position="523"/>
    </location>
</feature>
<dbReference type="EMBL" id="JBJJXI010000159">
    <property type="protein sequence ID" value="KAL3385151.1"/>
    <property type="molecule type" value="Genomic_DNA"/>
</dbReference>
<accession>A0ABD2VY12</accession>
<dbReference type="InterPro" id="IPR038914">
    <property type="entry name" value="DCAF15"/>
</dbReference>
<reference evidence="3 4" key="1">
    <citation type="journal article" date="2024" name="bioRxiv">
        <title>A reference genome for Trichogramma kaykai: A tiny desert-dwelling parasitoid wasp with competing sex-ratio distorters.</title>
        <authorList>
            <person name="Culotta J."/>
            <person name="Lindsey A.R."/>
        </authorList>
    </citation>
    <scope>NUCLEOTIDE SEQUENCE [LARGE SCALE GENOMIC DNA]</scope>
    <source>
        <strain evidence="3 4">KSX58</strain>
    </source>
</reference>
<dbReference type="InterPro" id="IPR032734">
    <property type="entry name" value="DCAF15_WD40"/>
</dbReference>
<feature type="compositionally biased region" description="Polar residues" evidence="1">
    <location>
        <begin position="481"/>
        <end position="505"/>
    </location>
</feature>
<feature type="compositionally biased region" description="Basic and acidic residues" evidence="1">
    <location>
        <begin position="631"/>
        <end position="640"/>
    </location>
</feature>
<comment type="caution">
    <text evidence="3">The sequence shown here is derived from an EMBL/GenBank/DDBJ whole genome shotgun (WGS) entry which is preliminary data.</text>
</comment>
<organism evidence="3 4">
    <name type="scientific">Trichogramma kaykai</name>
    <dbReference type="NCBI Taxonomy" id="54128"/>
    <lineage>
        <taxon>Eukaryota</taxon>
        <taxon>Metazoa</taxon>
        <taxon>Ecdysozoa</taxon>
        <taxon>Arthropoda</taxon>
        <taxon>Hexapoda</taxon>
        <taxon>Insecta</taxon>
        <taxon>Pterygota</taxon>
        <taxon>Neoptera</taxon>
        <taxon>Endopterygota</taxon>
        <taxon>Hymenoptera</taxon>
        <taxon>Apocrita</taxon>
        <taxon>Proctotrupomorpha</taxon>
        <taxon>Chalcidoidea</taxon>
        <taxon>Trichogrammatidae</taxon>
        <taxon>Trichogramma</taxon>
    </lineage>
</organism>
<evidence type="ECO:0000313" key="4">
    <source>
        <dbReference type="Proteomes" id="UP001627154"/>
    </source>
</evidence>
<gene>
    <name evidence="3" type="ORF">TKK_019151</name>
</gene>
<dbReference type="CDD" id="cd20917">
    <property type="entry name" value="DCAF15-NTD"/>
    <property type="match status" value="1"/>
</dbReference>
<evidence type="ECO:0000256" key="1">
    <source>
        <dbReference type="SAM" id="MobiDB-lite"/>
    </source>
</evidence>
<feature type="region of interest" description="Disordered" evidence="1">
    <location>
        <begin position="619"/>
        <end position="644"/>
    </location>
</feature>
<dbReference type="PANTHER" id="PTHR28541">
    <property type="entry name" value="DDB1- AND CUL4-ASSOCIATED FACTOR 15"/>
    <property type="match status" value="1"/>
</dbReference>
<keyword evidence="4" id="KW-1185">Reference proteome</keyword>
<dbReference type="Pfam" id="PF14939">
    <property type="entry name" value="DCAF15_WD40"/>
    <property type="match status" value="1"/>
</dbReference>
<evidence type="ECO:0000313" key="3">
    <source>
        <dbReference type="EMBL" id="KAL3385151.1"/>
    </source>
</evidence>
<proteinExistence type="predicted"/>
<feature type="domain" description="DDB1- and CUL4-associated factor 15 WD40 repeat-containing" evidence="2">
    <location>
        <begin position="65"/>
        <end position="275"/>
    </location>
</feature>
<name>A0ABD2VY12_9HYME</name>
<feature type="compositionally biased region" description="Polar residues" evidence="1">
    <location>
        <begin position="460"/>
        <end position="475"/>
    </location>
</feature>
<dbReference type="AlphaFoldDB" id="A0ABD2VY12"/>
<dbReference type="Proteomes" id="UP001627154">
    <property type="component" value="Unassembled WGS sequence"/>
</dbReference>